<accession>A0AAU7V6M9</accession>
<protein>
    <submittedName>
        <fullName evidence="5">SMC-Scp complex subunit ScpB</fullName>
    </submittedName>
</protein>
<dbReference type="PANTHER" id="PTHR34298:SF2">
    <property type="entry name" value="SEGREGATION AND CONDENSATION PROTEIN B"/>
    <property type="match status" value="1"/>
</dbReference>
<dbReference type="GO" id="GO:0051301">
    <property type="term" value="P:cell division"/>
    <property type="evidence" value="ECO:0007669"/>
    <property type="project" value="UniProtKB-KW"/>
</dbReference>
<dbReference type="KEGG" id="sapp:SAC06_05155"/>
<evidence type="ECO:0000313" key="5">
    <source>
        <dbReference type="EMBL" id="XBW07046.1"/>
    </source>
</evidence>
<dbReference type="InterPro" id="IPR005234">
    <property type="entry name" value="ScpB_csome_segregation"/>
</dbReference>
<dbReference type="NCBIfam" id="TIGR00281">
    <property type="entry name" value="SMC-Scp complex subunit ScpB"/>
    <property type="match status" value="1"/>
</dbReference>
<dbReference type="RefSeq" id="WP_350257240.1">
    <property type="nucleotide sequence ID" value="NZ_CP138335.1"/>
</dbReference>
<dbReference type="SUPFAM" id="SSF46785">
    <property type="entry name" value="Winged helix' DNA-binding domain"/>
    <property type="match status" value="2"/>
</dbReference>
<dbReference type="PIRSF" id="PIRSF019345">
    <property type="entry name" value="ScpB"/>
    <property type="match status" value="1"/>
</dbReference>
<keyword evidence="1" id="KW-0963">Cytoplasm</keyword>
<proteinExistence type="predicted"/>
<evidence type="ECO:0000256" key="3">
    <source>
        <dbReference type="ARBA" id="ARBA00022829"/>
    </source>
</evidence>
<dbReference type="Pfam" id="PF04079">
    <property type="entry name" value="SMC_ScpB"/>
    <property type="match status" value="1"/>
</dbReference>
<reference evidence="5" key="1">
    <citation type="submission" date="2023-11" db="EMBL/GenBank/DDBJ databases">
        <title>Scrofimicrobium hongkongense sp. nov., isolated from a patient with peritonitis.</title>
        <authorList>
            <person name="Lao H.Y."/>
            <person name="Wong A.Y.P."/>
            <person name="Ng T.L."/>
            <person name="Wong R.Y.L."/>
            <person name="Yau M.C.Y."/>
            <person name="Lam J.Y.W."/>
            <person name="Siu G.K.H."/>
        </authorList>
    </citation>
    <scope>NUCLEOTIDE SEQUENCE</scope>
    <source>
        <strain evidence="5">R131</strain>
    </source>
</reference>
<dbReference type="EMBL" id="CP138335">
    <property type="protein sequence ID" value="XBW07046.1"/>
    <property type="molecule type" value="Genomic_DNA"/>
</dbReference>
<evidence type="ECO:0000256" key="1">
    <source>
        <dbReference type="ARBA" id="ARBA00022490"/>
    </source>
</evidence>
<evidence type="ECO:0000256" key="2">
    <source>
        <dbReference type="ARBA" id="ARBA00022618"/>
    </source>
</evidence>
<keyword evidence="4" id="KW-0131">Cell cycle</keyword>
<dbReference type="PANTHER" id="PTHR34298">
    <property type="entry name" value="SEGREGATION AND CONDENSATION PROTEIN B"/>
    <property type="match status" value="1"/>
</dbReference>
<keyword evidence="2" id="KW-0132">Cell division</keyword>
<organism evidence="5">
    <name type="scientific">Scrofimicrobium appendicitidis</name>
    <dbReference type="NCBI Taxonomy" id="3079930"/>
    <lineage>
        <taxon>Bacteria</taxon>
        <taxon>Bacillati</taxon>
        <taxon>Actinomycetota</taxon>
        <taxon>Actinomycetes</taxon>
        <taxon>Actinomycetales</taxon>
        <taxon>Actinomycetaceae</taxon>
        <taxon>Scrofimicrobium</taxon>
    </lineage>
</organism>
<dbReference type="Gene3D" id="1.10.10.10">
    <property type="entry name" value="Winged helix-like DNA-binding domain superfamily/Winged helix DNA-binding domain"/>
    <property type="match status" value="2"/>
</dbReference>
<name>A0AAU7V6M9_9ACTO</name>
<gene>
    <name evidence="5" type="primary">scpB</name>
    <name evidence="5" type="ORF">SAC06_05155</name>
</gene>
<keyword evidence="3" id="KW-0159">Chromosome partition</keyword>
<dbReference type="InterPro" id="IPR036390">
    <property type="entry name" value="WH_DNA-bd_sf"/>
</dbReference>
<dbReference type="GO" id="GO:0051304">
    <property type="term" value="P:chromosome separation"/>
    <property type="evidence" value="ECO:0007669"/>
    <property type="project" value="InterPro"/>
</dbReference>
<evidence type="ECO:0000256" key="4">
    <source>
        <dbReference type="ARBA" id="ARBA00023306"/>
    </source>
</evidence>
<dbReference type="InterPro" id="IPR036388">
    <property type="entry name" value="WH-like_DNA-bd_sf"/>
</dbReference>
<sequence>MNSILSALEAILMVVEEPVTTERLAEAVGITPAETELALEELQRDFDGQAPGSRMRGFELQRVAGGWRIYSRPRWASVVGRFVVGSDAAQLSQAALETLAIVAYRQPITRLQVSQVRGVNVDSVMRTLQARNLIEEEGTSETGAYRYRTTPYFLECMGFETLDELVPLAPFLPDAAAVAALTIEVEEKNE</sequence>
<dbReference type="AlphaFoldDB" id="A0AAU7V6M9"/>